<evidence type="ECO:0000259" key="1">
    <source>
        <dbReference type="Pfam" id="PF13391"/>
    </source>
</evidence>
<dbReference type="AlphaFoldDB" id="A0A510XVA7"/>
<feature type="domain" description="HNH nuclease" evidence="1">
    <location>
        <begin position="199"/>
        <end position="251"/>
    </location>
</feature>
<gene>
    <name evidence="2" type="ORF">PES01_17780</name>
</gene>
<protein>
    <recommendedName>
        <fullName evidence="1">HNH nuclease domain-containing protein</fullName>
    </recommendedName>
</protein>
<evidence type="ECO:0000313" key="3">
    <source>
        <dbReference type="Proteomes" id="UP000321419"/>
    </source>
</evidence>
<dbReference type="OrthoDB" id="529575at2"/>
<organism evidence="2 3">
    <name type="scientific">Pseudoalteromonas espejiana</name>
    <dbReference type="NCBI Taxonomy" id="28107"/>
    <lineage>
        <taxon>Bacteria</taxon>
        <taxon>Pseudomonadati</taxon>
        <taxon>Pseudomonadota</taxon>
        <taxon>Gammaproteobacteria</taxon>
        <taxon>Alteromonadales</taxon>
        <taxon>Pseudoalteromonadaceae</taxon>
        <taxon>Pseudoalteromonas</taxon>
    </lineage>
</organism>
<dbReference type="EMBL" id="BJUM01000015">
    <property type="protein sequence ID" value="GEK54933.1"/>
    <property type="molecule type" value="Genomic_DNA"/>
</dbReference>
<dbReference type="Proteomes" id="UP000321419">
    <property type="component" value="Unassembled WGS sequence"/>
</dbReference>
<reference evidence="2 3" key="1">
    <citation type="submission" date="2019-07" db="EMBL/GenBank/DDBJ databases">
        <title>Whole genome shotgun sequence of Pseudoalteromonas espejiana NBRC 102222.</title>
        <authorList>
            <person name="Hosoyama A."/>
            <person name="Uohara A."/>
            <person name="Ohji S."/>
            <person name="Ichikawa N."/>
        </authorList>
    </citation>
    <scope>NUCLEOTIDE SEQUENCE [LARGE SCALE GENOMIC DNA]</scope>
    <source>
        <strain evidence="2 3">NBRC 102222</strain>
    </source>
</reference>
<accession>A0A510XVA7</accession>
<keyword evidence="3" id="KW-1185">Reference proteome</keyword>
<name>A0A510XVA7_9GAMM</name>
<comment type="caution">
    <text evidence="2">The sequence shown here is derived from an EMBL/GenBank/DDBJ whole genome shotgun (WGS) entry which is preliminary data.</text>
</comment>
<sequence>MAGHIIKAGKDYEQKLEDIAKALYDHLCKELKIRGLVKLTYVESLLINLTQVFGPLDIWYRNDNRIGFGSFKGSSGHALFTLNYEKKIKQPELYVAGTKTTKSKLWPESHFGHEHPTLPLNKSALISGEVAQYISQVKSFGDLKNRLPLPLPEKTEIYPIVEVNDIKSKEDKHVFQKIRDAKSQRQFREKLIEIYGLKCSITGFCPEGALEAAHIIPHSKSKVEESFCINNGLLLRADIHRLLDRYDLAINEKSLKLVIKNKEINDFPEYKLLEGRKLNLLKQVYSEDKQKLVNIANEIINVEKIKANISEAYNYYSSDTKVK</sequence>
<dbReference type="InterPro" id="IPR003615">
    <property type="entry name" value="HNH_nuc"/>
</dbReference>
<proteinExistence type="predicted"/>
<dbReference type="Pfam" id="PF13391">
    <property type="entry name" value="HNH_2"/>
    <property type="match status" value="1"/>
</dbReference>
<evidence type="ECO:0000313" key="2">
    <source>
        <dbReference type="EMBL" id="GEK54933.1"/>
    </source>
</evidence>
<dbReference type="RefSeq" id="WP_089349254.1">
    <property type="nucleotide sequence ID" value="NZ_BJUM01000015.1"/>
</dbReference>